<name>A0A8J2UFP2_9BACT</name>
<protein>
    <submittedName>
        <fullName evidence="1">Uncharacterized protein</fullName>
    </submittedName>
</protein>
<evidence type="ECO:0000313" key="2">
    <source>
        <dbReference type="Proteomes" id="UP000607559"/>
    </source>
</evidence>
<reference evidence="1" key="2">
    <citation type="submission" date="2020-09" db="EMBL/GenBank/DDBJ databases">
        <authorList>
            <person name="Sun Q."/>
            <person name="Zhou Y."/>
        </authorList>
    </citation>
    <scope>NUCLEOTIDE SEQUENCE</scope>
    <source>
        <strain evidence="1">CGMCC 1.15448</strain>
    </source>
</reference>
<dbReference type="EMBL" id="BMJC01000004">
    <property type="protein sequence ID" value="GGB09032.1"/>
    <property type="molecule type" value="Genomic_DNA"/>
</dbReference>
<reference evidence="1" key="1">
    <citation type="journal article" date="2014" name="Int. J. Syst. Evol. Microbiol.">
        <title>Complete genome sequence of Corynebacterium casei LMG S-19264T (=DSM 44701T), isolated from a smear-ripened cheese.</title>
        <authorList>
            <consortium name="US DOE Joint Genome Institute (JGI-PGF)"/>
            <person name="Walter F."/>
            <person name="Albersmeier A."/>
            <person name="Kalinowski J."/>
            <person name="Ruckert C."/>
        </authorList>
    </citation>
    <scope>NUCLEOTIDE SEQUENCE</scope>
    <source>
        <strain evidence="1">CGMCC 1.15448</strain>
    </source>
</reference>
<accession>A0A8J2UFP2</accession>
<evidence type="ECO:0000313" key="1">
    <source>
        <dbReference type="EMBL" id="GGB09032.1"/>
    </source>
</evidence>
<dbReference type="AlphaFoldDB" id="A0A8J2UFP2"/>
<sequence length="52" mass="5837">MNTEPTKQHAEKAKALKKLIKQWLTAQDTKDKANVLLSRNPHLKKTGKVGKA</sequence>
<dbReference type="Proteomes" id="UP000607559">
    <property type="component" value="Unassembled WGS sequence"/>
</dbReference>
<dbReference type="RefSeq" id="WP_188934182.1">
    <property type="nucleotide sequence ID" value="NZ_BMJC01000004.1"/>
</dbReference>
<organism evidence="1 2">
    <name type="scientific">Puia dinghuensis</name>
    <dbReference type="NCBI Taxonomy" id="1792502"/>
    <lineage>
        <taxon>Bacteria</taxon>
        <taxon>Pseudomonadati</taxon>
        <taxon>Bacteroidota</taxon>
        <taxon>Chitinophagia</taxon>
        <taxon>Chitinophagales</taxon>
        <taxon>Chitinophagaceae</taxon>
        <taxon>Puia</taxon>
    </lineage>
</organism>
<gene>
    <name evidence="1" type="ORF">GCM10011511_35710</name>
</gene>
<keyword evidence="2" id="KW-1185">Reference proteome</keyword>
<comment type="caution">
    <text evidence="1">The sequence shown here is derived from an EMBL/GenBank/DDBJ whole genome shotgun (WGS) entry which is preliminary data.</text>
</comment>
<proteinExistence type="predicted"/>